<protein>
    <submittedName>
        <fullName evidence="3">Endonuclease</fullName>
    </submittedName>
</protein>
<dbReference type="InterPro" id="IPR018310">
    <property type="entry name" value="Put_endonuclease_Z1-dom"/>
</dbReference>
<dbReference type="RefSeq" id="WP_137116433.1">
    <property type="nucleotide sequence ID" value="NZ_CP032322.1"/>
</dbReference>
<feature type="region of interest" description="Disordered" evidence="1">
    <location>
        <begin position="297"/>
        <end position="317"/>
    </location>
</feature>
<gene>
    <name evidence="3" type="ORF">D3093_17335</name>
</gene>
<proteinExistence type="predicted"/>
<name>A0A4D8PF33_9PROT</name>
<feature type="region of interest" description="Disordered" evidence="1">
    <location>
        <begin position="723"/>
        <end position="744"/>
    </location>
</feature>
<feature type="domain" description="Putative endonuclease Z1" evidence="2">
    <location>
        <begin position="442"/>
        <end position="675"/>
    </location>
</feature>
<dbReference type="KEGG" id="aare:D3093_17335"/>
<reference evidence="3 4" key="1">
    <citation type="submission" date="2018-09" db="EMBL/GenBank/DDBJ databases">
        <title>Whole genome based analysis of evolution and adaptive divergence in Indian and Brazilian strains of Azospirillum brasilense.</title>
        <authorList>
            <person name="Singh C."/>
            <person name="Tripathi A.K."/>
        </authorList>
    </citation>
    <scope>NUCLEOTIDE SEQUENCE [LARGE SCALE GENOMIC DNA]</scope>
    <source>
        <strain evidence="3 4">MTCC4035</strain>
        <plasmid evidence="3 4">p1</plasmid>
    </source>
</reference>
<dbReference type="Proteomes" id="UP000298595">
    <property type="component" value="Plasmid p1"/>
</dbReference>
<evidence type="ECO:0000259" key="2">
    <source>
        <dbReference type="Pfam" id="PF10593"/>
    </source>
</evidence>
<dbReference type="Pfam" id="PF10593">
    <property type="entry name" value="Z1"/>
    <property type="match status" value="1"/>
</dbReference>
<dbReference type="GO" id="GO:0004519">
    <property type="term" value="F:endonuclease activity"/>
    <property type="evidence" value="ECO:0007669"/>
    <property type="project" value="UniProtKB-KW"/>
</dbReference>
<geneLocation type="plasmid" evidence="3 4">
    <name>p1</name>
</geneLocation>
<evidence type="ECO:0000256" key="1">
    <source>
        <dbReference type="SAM" id="MobiDB-lite"/>
    </source>
</evidence>
<dbReference type="AlphaFoldDB" id="A0A4D8PF33"/>
<keyword evidence="3" id="KW-0378">Hydrolase</keyword>
<keyword evidence="3" id="KW-0255">Endonuclease</keyword>
<accession>A0A4D8PF33</accession>
<keyword evidence="3" id="KW-0540">Nuclease</keyword>
<evidence type="ECO:0000313" key="4">
    <source>
        <dbReference type="Proteomes" id="UP000298595"/>
    </source>
</evidence>
<feature type="compositionally biased region" description="Polar residues" evidence="1">
    <location>
        <begin position="723"/>
        <end position="734"/>
    </location>
</feature>
<dbReference type="EMBL" id="CP032322">
    <property type="protein sequence ID" value="QCN97056.1"/>
    <property type="molecule type" value="Genomic_DNA"/>
</dbReference>
<sequence>MKSAFDSVLEMAQAAVLHSMGDTPPTIEDIAAKVDMVLSMPMGWRDQVDREEVIKALELRFSIWIGRESVLSNDDDHVAWLNATRKDGWRYWPRYRQWLEARWSPNAVEALDQVTDRIVGLLEDPARPGAWDRRGLVVGHVQSGKTANYTAVVSKAADAGYKLIIVLAGMHKNLRSQTQMRLDEGFLGYETMPNHAQGNELRTIGVGLLDSDPAIRPDYVTNRADDGDFKKSVANNMGITPGARPWLFVVKKNARVLRNLLSWVEERVADTHDSATGRPVVSALPLLVIDDEADHASVDTGEQEFDENGTPDPDYEPKAINRLIRRFLYIFDKSAYVGYTATPFANIFIHEQGKTDEYGEDLFPRSFIVNLPAPSNYAGPVRIFGLDGQDGYGAVSNPLPLVRHVFDHADSLALDERNGWMPPKHRSGHLPIFNGVEEIPDSLRHAIHAFMLACAVRRSRGQGTEHNSMLVHVTRFTNVQREVVRQIDEYLSGIRRRLKRGTAADELLAELQEQWDNDFVPTNSDVKVETGDSGIALPTWPEVEALLGPVADDIKVREINGTAGDVLDYETHRATGLNVIAVGGDKLARGLTLEGLTVSYFLRAAKMYDTLMQMGRWFGYRPGYIDLCRLYTTPDLDEWFQHITEAGEELRQEFDHMVAVGGTPRDYGLKVQAHPVLMVTSRVKMRNSFDLRLTFAGDIQETVVFHRDEASLASNLRATDTLLSRLGSPTTDQPSRPRPGSRHHTWSGSLLWENAGSEHVMDFLRDFRTHEAAVRVNSRLLADYIERQNTIGELTSWTVAVLSGEGKDVRVGGRLLKSITRAHNTRCYSVEEQKRMGRYIVRRIVAPRDEAIDLDAEQYEAAFELTRRAYVNDPARSRRKDAPEEPSGTAIRFVRGHGNPELGITGHPERGLLLIYPLSPETAESPFDGPIVGFAVSFPDSRNARSITYSVNNVYWAQEYGGEY</sequence>
<evidence type="ECO:0000313" key="3">
    <source>
        <dbReference type="EMBL" id="QCN97056.1"/>
    </source>
</evidence>
<organism evidence="3 4">
    <name type="scientific">Azospirillum argentinense</name>
    <dbReference type="NCBI Taxonomy" id="2970906"/>
    <lineage>
        <taxon>Bacteria</taxon>
        <taxon>Pseudomonadati</taxon>
        <taxon>Pseudomonadota</taxon>
        <taxon>Alphaproteobacteria</taxon>
        <taxon>Rhodospirillales</taxon>
        <taxon>Azospirillaceae</taxon>
        <taxon>Azospirillum</taxon>
    </lineage>
</organism>
<keyword evidence="3" id="KW-0614">Plasmid</keyword>